<evidence type="ECO:0000313" key="2">
    <source>
        <dbReference type="Proteomes" id="UP000504636"/>
    </source>
</evidence>
<dbReference type="RefSeq" id="XP_033572160.1">
    <property type="nucleotide sequence ID" value="XM_033712462.1"/>
</dbReference>
<organism evidence="1">
    <name type="scientific">Mytilinidion resinicola</name>
    <dbReference type="NCBI Taxonomy" id="574789"/>
    <lineage>
        <taxon>Eukaryota</taxon>
        <taxon>Fungi</taxon>
        <taxon>Dikarya</taxon>
        <taxon>Ascomycota</taxon>
        <taxon>Pezizomycotina</taxon>
        <taxon>Dothideomycetes</taxon>
        <taxon>Pleosporomycetidae</taxon>
        <taxon>Mytilinidiales</taxon>
        <taxon>Mytilinidiaceae</taxon>
        <taxon>Mytilinidion</taxon>
    </lineage>
</organism>
<evidence type="ECO:0000313" key="3">
    <source>
        <dbReference type="RefSeq" id="XP_033572160.1"/>
    </source>
</evidence>
<dbReference type="AlphaFoldDB" id="A0A6A6Y8N1"/>
<gene>
    <name evidence="1 3" type="ORF">BDZ99DRAFT_114992</name>
</gene>
<dbReference type="GeneID" id="54453355"/>
<dbReference type="OrthoDB" id="2831558at2759"/>
<protein>
    <submittedName>
        <fullName evidence="1 3">Uncharacterized protein</fullName>
    </submittedName>
</protein>
<name>A0A6A6Y8N1_9PEZI</name>
<dbReference type="Proteomes" id="UP000504636">
    <property type="component" value="Unplaced"/>
</dbReference>
<keyword evidence="2" id="KW-1185">Reference proteome</keyword>
<proteinExistence type="predicted"/>
<reference evidence="3" key="2">
    <citation type="submission" date="2020-04" db="EMBL/GenBank/DDBJ databases">
        <authorList>
            <consortium name="NCBI Genome Project"/>
        </authorList>
    </citation>
    <scope>NUCLEOTIDE SEQUENCE</scope>
    <source>
        <strain evidence="3">CBS 304.34</strain>
    </source>
</reference>
<dbReference type="EMBL" id="MU003710">
    <property type="protein sequence ID" value="KAF2805196.1"/>
    <property type="molecule type" value="Genomic_DNA"/>
</dbReference>
<evidence type="ECO:0000313" key="1">
    <source>
        <dbReference type="EMBL" id="KAF2805196.1"/>
    </source>
</evidence>
<reference evidence="3" key="3">
    <citation type="submission" date="2025-04" db="UniProtKB">
        <authorList>
            <consortium name="RefSeq"/>
        </authorList>
    </citation>
    <scope>IDENTIFICATION</scope>
    <source>
        <strain evidence="3">CBS 304.34</strain>
    </source>
</reference>
<sequence>MTLHNRSLLINPVSLLCGAWSRNNVFSFRHALVHIAAQWEEIAPAAVPCPIQFTEKELELHNSEMELVEGLREVLHQLQNDNLIPLDGMVLRENYEQASRINNTVKEMFVNMAESDSHSLVFTNMALSRPRFVIALFQSSWC</sequence>
<accession>A0A6A6Y8N1</accession>
<reference evidence="1 3" key="1">
    <citation type="journal article" date="2020" name="Stud. Mycol.">
        <title>101 Dothideomycetes genomes: a test case for predicting lifestyles and emergence of pathogens.</title>
        <authorList>
            <person name="Haridas S."/>
            <person name="Albert R."/>
            <person name="Binder M."/>
            <person name="Bloem J."/>
            <person name="Labutti K."/>
            <person name="Salamov A."/>
            <person name="Andreopoulos B."/>
            <person name="Baker S."/>
            <person name="Barry K."/>
            <person name="Bills G."/>
            <person name="Bluhm B."/>
            <person name="Cannon C."/>
            <person name="Castanera R."/>
            <person name="Culley D."/>
            <person name="Daum C."/>
            <person name="Ezra D."/>
            <person name="Gonzalez J."/>
            <person name="Henrissat B."/>
            <person name="Kuo A."/>
            <person name="Liang C."/>
            <person name="Lipzen A."/>
            <person name="Lutzoni F."/>
            <person name="Magnuson J."/>
            <person name="Mondo S."/>
            <person name="Nolan M."/>
            <person name="Ohm R."/>
            <person name="Pangilinan J."/>
            <person name="Park H.-J."/>
            <person name="Ramirez L."/>
            <person name="Alfaro M."/>
            <person name="Sun H."/>
            <person name="Tritt A."/>
            <person name="Yoshinaga Y."/>
            <person name="Zwiers L.-H."/>
            <person name="Turgeon B."/>
            <person name="Goodwin S."/>
            <person name="Spatafora J."/>
            <person name="Crous P."/>
            <person name="Grigoriev I."/>
        </authorList>
    </citation>
    <scope>NUCLEOTIDE SEQUENCE</scope>
    <source>
        <strain evidence="1 3">CBS 304.34</strain>
    </source>
</reference>